<protein>
    <submittedName>
        <fullName evidence="7">DH domain-containing protein</fullName>
    </submittedName>
</protein>
<dbReference type="PANTHER" id="PTHR45872:SF2">
    <property type="entry name" value="RHO GUANINE NUCLEOTIDE EXCHANGE FACTOR 2, ISOFORM D"/>
    <property type="match status" value="1"/>
</dbReference>
<name>A0A183EGZ2_9BILA</name>
<dbReference type="Pfam" id="PF17838">
    <property type="entry name" value="PH_16"/>
    <property type="match status" value="1"/>
</dbReference>
<comment type="subcellular location">
    <subcellularLocation>
        <location evidence="1">Cytoplasm</location>
    </subcellularLocation>
</comment>
<dbReference type="InterPro" id="IPR000219">
    <property type="entry name" value="DH_dom"/>
</dbReference>
<evidence type="ECO:0000259" key="4">
    <source>
        <dbReference type="PROSITE" id="PS50010"/>
    </source>
</evidence>
<evidence type="ECO:0000256" key="1">
    <source>
        <dbReference type="ARBA" id="ARBA00004496"/>
    </source>
</evidence>
<dbReference type="AlphaFoldDB" id="A0A183EGZ2"/>
<dbReference type="Gene3D" id="2.30.29.30">
    <property type="entry name" value="Pleckstrin-homology domain (PH domain)/Phosphotyrosine-binding domain (PTB)"/>
    <property type="match status" value="1"/>
</dbReference>
<evidence type="ECO:0000313" key="7">
    <source>
        <dbReference type="WBParaSite" id="GPUH_0002025801-mRNA-1"/>
    </source>
</evidence>
<keyword evidence="6" id="KW-1185">Reference proteome</keyword>
<dbReference type="PROSITE" id="PS50010">
    <property type="entry name" value="DH_2"/>
    <property type="match status" value="1"/>
</dbReference>
<dbReference type="SMART" id="SM00325">
    <property type="entry name" value="RhoGEF"/>
    <property type="match status" value="1"/>
</dbReference>
<evidence type="ECO:0000313" key="5">
    <source>
        <dbReference type="EMBL" id="VDN35581.1"/>
    </source>
</evidence>
<reference evidence="7" key="1">
    <citation type="submission" date="2016-06" db="UniProtKB">
        <authorList>
            <consortium name="WormBaseParasite"/>
        </authorList>
    </citation>
    <scope>IDENTIFICATION</scope>
</reference>
<dbReference type="InterPro" id="IPR011993">
    <property type="entry name" value="PH-like_dom_sf"/>
</dbReference>
<dbReference type="Pfam" id="PF00621">
    <property type="entry name" value="RhoGEF"/>
    <property type="match status" value="1"/>
</dbReference>
<dbReference type="InterPro" id="IPR035899">
    <property type="entry name" value="DBL_dom_sf"/>
</dbReference>
<feature type="domain" description="DH" evidence="4">
    <location>
        <begin position="1"/>
        <end position="138"/>
    </location>
</feature>
<sequence length="240" mass="27726">MMRSLVEEWKHDCDLNGLLGDVGSLMEELFDGENGIKLMDATATFCQHQQHALDTLRQRCKKEKDDQLSRFLMEAESNPLCRKLQLKDMLPVEMQRLVKYPLLLETIAKYTQEPSEEQTKILNSVNSAKRILSAVNTAKRNAENLRRLEELQKRLVTTPYDRENFGNDFNSLNLTHYKLVHDGPLTWRYSRNKMIELHVVLLENVLILLTKTGDGSKLLLKVQVPCFDSLSVFYNVTDLA</sequence>
<dbReference type="SUPFAM" id="SSF50729">
    <property type="entry name" value="PH domain-like"/>
    <property type="match status" value="1"/>
</dbReference>
<dbReference type="GO" id="GO:0001664">
    <property type="term" value="F:G protein-coupled receptor binding"/>
    <property type="evidence" value="ECO:0007669"/>
    <property type="project" value="TreeGrafter"/>
</dbReference>
<evidence type="ECO:0000256" key="3">
    <source>
        <dbReference type="ARBA" id="ARBA00022553"/>
    </source>
</evidence>
<reference evidence="5 6" key="2">
    <citation type="submission" date="2018-11" db="EMBL/GenBank/DDBJ databases">
        <authorList>
            <consortium name="Pathogen Informatics"/>
        </authorList>
    </citation>
    <scope>NUCLEOTIDE SEQUENCE [LARGE SCALE GENOMIC DNA]</scope>
</reference>
<keyword evidence="2" id="KW-0963">Cytoplasm</keyword>
<evidence type="ECO:0000256" key="2">
    <source>
        <dbReference type="ARBA" id="ARBA00022490"/>
    </source>
</evidence>
<proteinExistence type="predicted"/>
<gene>
    <name evidence="5" type="ORF">GPUH_LOCUS20233</name>
</gene>
<organism evidence="7">
    <name type="scientific">Gongylonema pulchrum</name>
    <dbReference type="NCBI Taxonomy" id="637853"/>
    <lineage>
        <taxon>Eukaryota</taxon>
        <taxon>Metazoa</taxon>
        <taxon>Ecdysozoa</taxon>
        <taxon>Nematoda</taxon>
        <taxon>Chromadorea</taxon>
        <taxon>Rhabditida</taxon>
        <taxon>Spirurina</taxon>
        <taxon>Spiruromorpha</taxon>
        <taxon>Spiruroidea</taxon>
        <taxon>Gongylonematidae</taxon>
        <taxon>Gongylonema</taxon>
    </lineage>
</organism>
<accession>A0A183EGZ2</accession>
<dbReference type="Proteomes" id="UP000271098">
    <property type="component" value="Unassembled WGS sequence"/>
</dbReference>
<dbReference type="GO" id="GO:0005085">
    <property type="term" value="F:guanyl-nucleotide exchange factor activity"/>
    <property type="evidence" value="ECO:0007669"/>
    <property type="project" value="InterPro"/>
</dbReference>
<dbReference type="WBParaSite" id="GPUH_0002025801-mRNA-1">
    <property type="protein sequence ID" value="GPUH_0002025801-mRNA-1"/>
    <property type="gene ID" value="GPUH_0002025801"/>
</dbReference>
<keyword evidence="3" id="KW-0597">Phosphoprotein</keyword>
<dbReference type="OrthoDB" id="2272012at2759"/>
<dbReference type="PANTHER" id="PTHR45872">
    <property type="entry name" value="RHO GUANINE NUCLEOTIDE EXCHANGE FACTOR 2, ISOFORM D"/>
    <property type="match status" value="1"/>
</dbReference>
<dbReference type="EMBL" id="UYRT01090019">
    <property type="protein sequence ID" value="VDN35581.1"/>
    <property type="molecule type" value="Genomic_DNA"/>
</dbReference>
<dbReference type="Gene3D" id="1.20.900.10">
    <property type="entry name" value="Dbl homology (DH) domain"/>
    <property type="match status" value="1"/>
</dbReference>
<dbReference type="GO" id="GO:0007186">
    <property type="term" value="P:G protein-coupled receptor signaling pathway"/>
    <property type="evidence" value="ECO:0007669"/>
    <property type="project" value="TreeGrafter"/>
</dbReference>
<dbReference type="SUPFAM" id="SSF48065">
    <property type="entry name" value="DBL homology domain (DH-domain)"/>
    <property type="match status" value="1"/>
</dbReference>
<dbReference type="InterPro" id="IPR041020">
    <property type="entry name" value="PH_16"/>
</dbReference>
<evidence type="ECO:0000313" key="6">
    <source>
        <dbReference type="Proteomes" id="UP000271098"/>
    </source>
</evidence>
<dbReference type="GO" id="GO:0005737">
    <property type="term" value="C:cytoplasm"/>
    <property type="evidence" value="ECO:0007669"/>
    <property type="project" value="UniProtKB-SubCell"/>
</dbReference>